<dbReference type="RefSeq" id="WP_226936391.1">
    <property type="nucleotide sequence ID" value="NZ_JACDXX010000012.1"/>
</dbReference>
<evidence type="ECO:0000313" key="2">
    <source>
        <dbReference type="EMBL" id="MCB5411001.1"/>
    </source>
</evidence>
<organism evidence="2 3">
    <name type="scientific">Pseudogemmobacter faecipullorum</name>
    <dbReference type="NCBI Taxonomy" id="2755041"/>
    <lineage>
        <taxon>Bacteria</taxon>
        <taxon>Pseudomonadati</taxon>
        <taxon>Pseudomonadota</taxon>
        <taxon>Alphaproteobacteria</taxon>
        <taxon>Rhodobacterales</taxon>
        <taxon>Paracoccaceae</taxon>
        <taxon>Pseudogemmobacter</taxon>
    </lineage>
</organism>
<accession>A0ABS8CNL4</accession>
<dbReference type="Pfam" id="PF12034">
    <property type="entry name" value="YfbK_C"/>
    <property type="match status" value="1"/>
</dbReference>
<evidence type="ECO:0000259" key="1">
    <source>
        <dbReference type="Pfam" id="PF12034"/>
    </source>
</evidence>
<protein>
    <submittedName>
        <fullName evidence="2">DUF3520 domain-containing protein</fullName>
    </submittedName>
</protein>
<sequence>MMDGLTDLRAALKAAPPAPDPGARARAIALAVENFDRARRAPQAEPPAVAAAGAGLAAAGAARISRLRLALRVLLSRPALTATTSVAALALGAAVILPLGEVLPQRGAVLAPAAPEQPLSAPAAGNASSAAQADAEAGAVARAAEAAPPVAEMSRKRAVPPAAPDLLALPQPAPMAEAAAPGGLADQDLAGAVLRQSADAPVPSLSLQPEPSAWQALGHSLDLGYWPGPGQISPGALVNAFDYGPDEAGADAAFTSQVAVQPAPWDPARYLVSISLTGSLGGRLAAEEAAPELSVIWDPQQVTSYRLLGHDSRDRPGRGLQMTALYEVELAGKPDQPPGADLALLRLNGNAAAPTLWEQPLTGREAADADARFAAAIAGFALILQGDSAVKTWSLRQAADLAEASRGADPEGARAEAVRLIRRADSLPD</sequence>
<gene>
    <name evidence="2" type="ORF">H0485_13460</name>
</gene>
<dbReference type="Proteomes" id="UP001198571">
    <property type="component" value="Unassembled WGS sequence"/>
</dbReference>
<reference evidence="2 3" key="1">
    <citation type="submission" date="2020-07" db="EMBL/GenBank/DDBJ databases">
        <title>Pseudogemmobacter sp. nov., isolated from poultry manure in Taiwan.</title>
        <authorList>
            <person name="Lin S.-Y."/>
            <person name="Tang Y.-S."/>
            <person name="Young C.-C."/>
        </authorList>
    </citation>
    <scope>NUCLEOTIDE SEQUENCE [LARGE SCALE GENOMIC DNA]</scope>
    <source>
        <strain evidence="2 3">CC-YST710</strain>
    </source>
</reference>
<evidence type="ECO:0000313" key="3">
    <source>
        <dbReference type="Proteomes" id="UP001198571"/>
    </source>
</evidence>
<feature type="domain" description="Uncharacterized protein YfbK C-terminal" evidence="1">
    <location>
        <begin position="364"/>
        <end position="427"/>
    </location>
</feature>
<comment type="caution">
    <text evidence="2">The sequence shown here is derived from an EMBL/GenBank/DDBJ whole genome shotgun (WGS) entry which is preliminary data.</text>
</comment>
<dbReference type="InterPro" id="IPR021908">
    <property type="entry name" value="YfbK_C"/>
</dbReference>
<keyword evidence="3" id="KW-1185">Reference proteome</keyword>
<name>A0ABS8CNL4_9RHOB</name>
<proteinExistence type="predicted"/>
<dbReference type="EMBL" id="JACDXX010000012">
    <property type="protein sequence ID" value="MCB5411001.1"/>
    <property type="molecule type" value="Genomic_DNA"/>
</dbReference>